<keyword evidence="3" id="KW-0804">Transcription</keyword>
<dbReference type="Gene3D" id="1.10.10.60">
    <property type="entry name" value="Homeodomain-like"/>
    <property type="match status" value="1"/>
</dbReference>
<dbReference type="InterPro" id="IPR009057">
    <property type="entry name" value="Homeodomain-like_sf"/>
</dbReference>
<evidence type="ECO:0000256" key="2">
    <source>
        <dbReference type="ARBA" id="ARBA00023125"/>
    </source>
</evidence>
<comment type="caution">
    <text evidence="6">The sequence shown here is derived from an EMBL/GenBank/DDBJ whole genome shotgun (WGS) entry which is preliminary data.</text>
</comment>
<evidence type="ECO:0000256" key="4">
    <source>
        <dbReference type="SAM" id="Phobius"/>
    </source>
</evidence>
<gene>
    <name evidence="6" type="ORF">WG68_12145</name>
</gene>
<dbReference type="GO" id="GO:0043565">
    <property type="term" value="F:sequence-specific DNA binding"/>
    <property type="evidence" value="ECO:0007669"/>
    <property type="project" value="InterPro"/>
</dbReference>
<keyword evidence="4" id="KW-0472">Membrane</keyword>
<dbReference type="Pfam" id="PF12833">
    <property type="entry name" value="HTH_18"/>
    <property type="match status" value="1"/>
</dbReference>
<reference evidence="6 7" key="1">
    <citation type="submission" date="2015-03" db="EMBL/GenBank/DDBJ databases">
        <title>Draft genome sequences of two protease-producing strains of Arsukibacterium isolated from two cold and alkaline environments.</title>
        <authorList>
            <person name="Lylloff J.E."/>
            <person name="Skov L.B."/>
            <person name="Jepsen M."/>
            <person name="Hallin P.F."/>
            <person name="Sorensen S.J."/>
            <person name="Stougaard P."/>
            <person name="Glaring M.A."/>
        </authorList>
    </citation>
    <scope>NUCLEOTIDE SEQUENCE [LARGE SCALE GENOMIC DNA]</scope>
    <source>
        <strain evidence="6 7">GCM72</strain>
    </source>
</reference>
<dbReference type="SUPFAM" id="SSF46689">
    <property type="entry name" value="Homeodomain-like"/>
    <property type="match status" value="1"/>
</dbReference>
<dbReference type="GO" id="GO:0003700">
    <property type="term" value="F:DNA-binding transcription factor activity"/>
    <property type="evidence" value="ECO:0007669"/>
    <property type="project" value="InterPro"/>
</dbReference>
<dbReference type="PROSITE" id="PS01124">
    <property type="entry name" value="HTH_ARAC_FAMILY_2"/>
    <property type="match status" value="1"/>
</dbReference>
<accession>A0A0M2V3G5</accession>
<dbReference type="AlphaFoldDB" id="A0A0M2V3G5"/>
<evidence type="ECO:0000256" key="3">
    <source>
        <dbReference type="ARBA" id="ARBA00023163"/>
    </source>
</evidence>
<evidence type="ECO:0000259" key="5">
    <source>
        <dbReference type="PROSITE" id="PS01124"/>
    </source>
</evidence>
<dbReference type="Proteomes" id="UP000034228">
    <property type="component" value="Unassembled WGS sequence"/>
</dbReference>
<dbReference type="SMART" id="SM00342">
    <property type="entry name" value="HTH_ARAC"/>
    <property type="match status" value="1"/>
</dbReference>
<evidence type="ECO:0000313" key="7">
    <source>
        <dbReference type="Proteomes" id="UP000034228"/>
    </source>
</evidence>
<keyword evidence="4" id="KW-1133">Transmembrane helix</keyword>
<evidence type="ECO:0000256" key="1">
    <source>
        <dbReference type="ARBA" id="ARBA00023015"/>
    </source>
</evidence>
<proteinExistence type="predicted"/>
<name>A0A0M2V3G5_9GAMM</name>
<keyword evidence="7" id="KW-1185">Reference proteome</keyword>
<feature type="transmembrane region" description="Helical" evidence="4">
    <location>
        <begin position="63"/>
        <end position="81"/>
    </location>
</feature>
<feature type="transmembrane region" description="Helical" evidence="4">
    <location>
        <begin position="37"/>
        <end position="57"/>
    </location>
</feature>
<feature type="transmembrane region" description="Helical" evidence="4">
    <location>
        <begin position="116"/>
        <end position="136"/>
    </location>
</feature>
<dbReference type="EMBL" id="LAHO01000011">
    <property type="protein sequence ID" value="KKO45171.1"/>
    <property type="molecule type" value="Genomic_DNA"/>
</dbReference>
<dbReference type="OrthoDB" id="6816069at2"/>
<keyword evidence="4" id="KW-0812">Transmembrane</keyword>
<organism evidence="6 7">
    <name type="scientific">Arsukibacterium ikkense</name>
    <dbReference type="NCBI Taxonomy" id="336831"/>
    <lineage>
        <taxon>Bacteria</taxon>
        <taxon>Pseudomonadati</taxon>
        <taxon>Pseudomonadota</taxon>
        <taxon>Gammaproteobacteria</taxon>
        <taxon>Chromatiales</taxon>
        <taxon>Chromatiaceae</taxon>
        <taxon>Arsukibacterium</taxon>
    </lineage>
</organism>
<dbReference type="STRING" id="336831.WG68_12145"/>
<dbReference type="RefSeq" id="WP_046557959.1">
    <property type="nucleotide sequence ID" value="NZ_LAHO01000011.1"/>
</dbReference>
<protein>
    <recommendedName>
        <fullName evidence="5">HTH araC/xylS-type domain-containing protein</fullName>
    </recommendedName>
</protein>
<keyword evidence="1" id="KW-0805">Transcription regulation</keyword>
<feature type="transmembrane region" description="Helical" evidence="4">
    <location>
        <begin position="156"/>
        <end position="178"/>
    </location>
</feature>
<dbReference type="PANTHER" id="PTHR43280:SF29">
    <property type="entry name" value="ARAC-FAMILY TRANSCRIPTIONAL REGULATOR"/>
    <property type="match status" value="1"/>
</dbReference>
<feature type="transmembrane region" description="Helical" evidence="4">
    <location>
        <begin position="6"/>
        <end position="25"/>
    </location>
</feature>
<feature type="domain" description="HTH araC/xylS-type" evidence="5">
    <location>
        <begin position="245"/>
        <end position="348"/>
    </location>
</feature>
<dbReference type="InterPro" id="IPR018060">
    <property type="entry name" value="HTH_AraC"/>
</dbReference>
<dbReference type="PANTHER" id="PTHR43280">
    <property type="entry name" value="ARAC-FAMILY TRANSCRIPTIONAL REGULATOR"/>
    <property type="match status" value="1"/>
</dbReference>
<keyword evidence="2" id="KW-0238">DNA-binding</keyword>
<evidence type="ECO:0000313" key="6">
    <source>
        <dbReference type="EMBL" id="KKO45171.1"/>
    </source>
</evidence>
<sequence length="349" mass="39007">MLSYITAIQLANALLCLLLAAQLLFMPAAQPLPKRLMGVSCLLYAHQTLLLVAILHGEAGELAIMRPLVALWLGPLLYLYFRAAQQPSMPLRWRDLLHFGTATVLFIVLIKSRLFFAAIDLTIMASFILYLLLIALQMRQGKQALQHLGNFASPAYRWLICLMLMALINILAEIAVHLELQSGVALRSSVALFVAGCAFFLLNLGILLAALHRSHSLEWMYMLATLNPAKPFSPEAQQHTAAIMQRFAQLITRDKLYMQEFGITLPQAAKKLQLPARQLSQAINQQYGQSYSVYLNDQRIAEAKRLLLSEPDLPIIEVMQQAGFSTKSNFNKEFLRVVGLSPSAYRAGQ</sequence>
<feature type="transmembrane region" description="Helical" evidence="4">
    <location>
        <begin position="190"/>
        <end position="211"/>
    </location>
</feature>